<dbReference type="GO" id="GO:0006535">
    <property type="term" value="P:cysteine biosynthetic process from serine"/>
    <property type="evidence" value="ECO:0007669"/>
    <property type="project" value="InterPro"/>
</dbReference>
<name>A0A7X6DS28_9BACT</name>
<keyword evidence="6" id="KW-1185">Reference proteome</keyword>
<evidence type="ECO:0000313" key="5">
    <source>
        <dbReference type="EMBL" id="NKE72124.1"/>
    </source>
</evidence>
<keyword evidence="4" id="KW-0012">Acyltransferase</keyword>
<dbReference type="InterPro" id="IPR018357">
    <property type="entry name" value="Hexapep_transf_CS"/>
</dbReference>
<proteinExistence type="inferred from homology"/>
<comment type="similarity">
    <text evidence="1">Belongs to the transferase hexapeptide repeat family.</text>
</comment>
<evidence type="ECO:0000313" key="6">
    <source>
        <dbReference type="Proteomes" id="UP000534783"/>
    </source>
</evidence>
<evidence type="ECO:0000256" key="1">
    <source>
        <dbReference type="ARBA" id="ARBA00007274"/>
    </source>
</evidence>
<sequence>MAFTLVLHAVLRIITKIDIPFDVEIGRGFYIGHCGYIVVNPHAKLGSYCNISPGVIIGEGGRGECRGVPKIGDRVYIGPGAKIFGPILIGDNVAVGANAVVCDDVPDDAVVGGVPAKILSYNGSKDFVVTRE</sequence>
<dbReference type="EMBL" id="VTOW01000003">
    <property type="protein sequence ID" value="NKE72124.1"/>
    <property type="molecule type" value="Genomic_DNA"/>
</dbReference>
<dbReference type="PANTHER" id="PTHR42811">
    <property type="entry name" value="SERINE ACETYLTRANSFERASE"/>
    <property type="match status" value="1"/>
</dbReference>
<dbReference type="GO" id="GO:0005737">
    <property type="term" value="C:cytoplasm"/>
    <property type="evidence" value="ECO:0007669"/>
    <property type="project" value="InterPro"/>
</dbReference>
<dbReference type="InterPro" id="IPR045304">
    <property type="entry name" value="LbH_SAT"/>
</dbReference>
<keyword evidence="2 5" id="KW-0808">Transferase</keyword>
<dbReference type="Pfam" id="PF00132">
    <property type="entry name" value="Hexapep"/>
    <property type="match status" value="1"/>
</dbReference>
<organism evidence="5 6">
    <name type="scientific">Candidatus Manganitrophus noduliformans</name>
    <dbReference type="NCBI Taxonomy" id="2606439"/>
    <lineage>
        <taxon>Bacteria</taxon>
        <taxon>Pseudomonadati</taxon>
        <taxon>Nitrospirota</taxon>
        <taxon>Nitrospiria</taxon>
        <taxon>Candidatus Troglogloeales</taxon>
        <taxon>Candidatus Manganitrophaceae</taxon>
        <taxon>Candidatus Manganitrophus</taxon>
    </lineage>
</organism>
<dbReference type="PROSITE" id="PS00101">
    <property type="entry name" value="HEXAPEP_TRANSFERASES"/>
    <property type="match status" value="1"/>
</dbReference>
<dbReference type="CDD" id="cd03354">
    <property type="entry name" value="LbH_SAT"/>
    <property type="match status" value="1"/>
</dbReference>
<keyword evidence="3" id="KW-0677">Repeat</keyword>
<gene>
    <name evidence="5" type="ORF">MNODULE_15350</name>
</gene>
<protein>
    <submittedName>
        <fullName evidence="5">Serine acetyltransferase</fullName>
    </submittedName>
</protein>
<dbReference type="InterPro" id="IPR011004">
    <property type="entry name" value="Trimer_LpxA-like_sf"/>
</dbReference>
<evidence type="ECO:0000256" key="4">
    <source>
        <dbReference type="ARBA" id="ARBA00023315"/>
    </source>
</evidence>
<comment type="caution">
    <text evidence="5">The sequence shown here is derived from an EMBL/GenBank/DDBJ whole genome shotgun (WGS) entry which is preliminary data.</text>
</comment>
<dbReference type="Gene3D" id="2.160.10.10">
    <property type="entry name" value="Hexapeptide repeat proteins"/>
    <property type="match status" value="1"/>
</dbReference>
<evidence type="ECO:0000256" key="2">
    <source>
        <dbReference type="ARBA" id="ARBA00022679"/>
    </source>
</evidence>
<dbReference type="PIRSF" id="PIRSF000441">
    <property type="entry name" value="CysE"/>
    <property type="match status" value="1"/>
</dbReference>
<reference evidence="5 6" key="1">
    <citation type="journal article" date="2020" name="Nature">
        <title>Bacterial chemolithoautotrophy via manganese oxidation.</title>
        <authorList>
            <person name="Yu H."/>
            <person name="Leadbetter J.R."/>
        </authorList>
    </citation>
    <scope>NUCLEOTIDE SEQUENCE [LARGE SCALE GENOMIC DNA]</scope>
    <source>
        <strain evidence="5 6">Mn-1</strain>
    </source>
</reference>
<dbReference type="AlphaFoldDB" id="A0A7X6DS28"/>
<dbReference type="GO" id="GO:0009001">
    <property type="term" value="F:serine O-acetyltransferase activity"/>
    <property type="evidence" value="ECO:0007669"/>
    <property type="project" value="InterPro"/>
</dbReference>
<evidence type="ECO:0000256" key="3">
    <source>
        <dbReference type="ARBA" id="ARBA00022737"/>
    </source>
</evidence>
<accession>A0A7X6DS28</accession>
<dbReference type="SUPFAM" id="SSF51161">
    <property type="entry name" value="Trimeric LpxA-like enzymes"/>
    <property type="match status" value="1"/>
</dbReference>
<dbReference type="Proteomes" id="UP000534783">
    <property type="component" value="Unassembled WGS sequence"/>
</dbReference>
<dbReference type="InterPro" id="IPR001451">
    <property type="entry name" value="Hexapep"/>
</dbReference>
<dbReference type="InterPro" id="IPR005881">
    <property type="entry name" value="Ser_O-AcTrfase"/>
</dbReference>